<dbReference type="GO" id="GO:0005730">
    <property type="term" value="C:nucleolus"/>
    <property type="evidence" value="ECO:0007669"/>
    <property type="project" value="UniProtKB-SubCell"/>
</dbReference>
<comment type="catalytic activity">
    <reaction evidence="15">
        <text>a 5'-end (N(7)-methyl 5'-triphosphoguanosine)-ribonucleoside in snoRNA + S-adenosyl-L-methionine = a 5'-end (N(2),N(7)-dimethyl 5'-triphosphoguanosine)-ribonucleoside in snoRNA + S-adenosyl-L-homocysteine + H(+)</text>
        <dbReference type="Rhea" id="RHEA:78475"/>
        <dbReference type="Rhea" id="RHEA-COMP:19086"/>
        <dbReference type="Rhea" id="RHEA-COMP:19088"/>
        <dbReference type="ChEBI" id="CHEBI:15378"/>
        <dbReference type="ChEBI" id="CHEBI:57856"/>
        <dbReference type="ChEBI" id="CHEBI:59789"/>
        <dbReference type="ChEBI" id="CHEBI:156461"/>
        <dbReference type="ChEBI" id="CHEBI:172880"/>
    </reaction>
    <physiologicalReaction direction="left-to-right" evidence="15">
        <dbReference type="Rhea" id="RHEA:78476"/>
    </physiologicalReaction>
</comment>
<comment type="similarity">
    <text evidence="13">Belongs to the methyltransferase superfamily. Trimethylguanosine synthase family.</text>
</comment>
<comment type="catalytic activity">
    <reaction evidence="14">
        <text>a 5'-end (N(2),N(7)-dimethyl 5'-triphosphoguanosine)-ribonucleoside in snoRNA + S-adenosyl-L-methionine = a 5'-end (N(2),N(2),N(7)-trimethyl 5'-triphosphoguanosine)-ribonucleoside in snoRNA + S-adenosyl-L-homocysteine + H(+)</text>
        <dbReference type="Rhea" id="RHEA:78507"/>
        <dbReference type="Rhea" id="RHEA-COMP:19088"/>
        <dbReference type="Rhea" id="RHEA-COMP:19090"/>
        <dbReference type="ChEBI" id="CHEBI:15378"/>
        <dbReference type="ChEBI" id="CHEBI:57856"/>
        <dbReference type="ChEBI" id="CHEBI:59789"/>
        <dbReference type="ChEBI" id="CHEBI:167623"/>
        <dbReference type="ChEBI" id="CHEBI:172880"/>
    </reaction>
    <physiologicalReaction direction="left-to-right" evidence="14">
        <dbReference type="Rhea" id="RHEA:78508"/>
    </physiologicalReaction>
</comment>
<dbReference type="Gene3D" id="3.40.50.150">
    <property type="entry name" value="Vaccinia Virus protein VP39"/>
    <property type="match status" value="1"/>
</dbReference>
<feature type="compositionally biased region" description="Polar residues" evidence="23">
    <location>
        <begin position="352"/>
        <end position="361"/>
    </location>
</feature>
<comment type="function">
    <text evidence="19">Catalyzes the 2 serial methylation steps for the conversion of the 7-monomethylguanosine (m(7)G) caps of snRNAs and snoRNAs to a 2,2,7-trimethylguanosine (m(2,2,7)G) cap structure. The enzyme is specific for guanine, and N7 methylation must precede N2 methylation. Hypermethylation of the m7G cap of U snRNAs leads to their concentration in nuclear foci, their colocalization with coilin and the formation of canonical Cajal bodies (CBs). Plays a role in transcriptional regulation.</text>
</comment>
<keyword evidence="10" id="KW-0805">Transcription regulation</keyword>
<feature type="compositionally biased region" description="Basic residues" evidence="23">
    <location>
        <begin position="626"/>
        <end position="637"/>
    </location>
</feature>
<dbReference type="GO" id="GO:0009611">
    <property type="term" value="P:response to wounding"/>
    <property type="evidence" value="ECO:0007669"/>
    <property type="project" value="Ensembl"/>
</dbReference>
<accession>A0A3Q1HI36</accession>
<keyword evidence="7" id="KW-0489">Methyltransferase</keyword>
<evidence type="ECO:0000256" key="23">
    <source>
        <dbReference type="SAM" id="MobiDB-lite"/>
    </source>
</evidence>
<evidence type="ECO:0000256" key="14">
    <source>
        <dbReference type="ARBA" id="ARBA00047418"/>
    </source>
</evidence>
<dbReference type="Proteomes" id="UP000265040">
    <property type="component" value="Chromosome 17"/>
</dbReference>
<keyword evidence="12" id="KW-0539">Nucleus</keyword>
<dbReference type="InParanoid" id="A0A3Q1HI36"/>
<dbReference type="GO" id="GO:0071164">
    <property type="term" value="F:RNA cap trimethylguanosine synthase activity"/>
    <property type="evidence" value="ECO:0007669"/>
    <property type="project" value="TreeGrafter"/>
</dbReference>
<evidence type="ECO:0000256" key="2">
    <source>
        <dbReference type="ARBA" id="ARBA00004496"/>
    </source>
</evidence>
<feature type="region of interest" description="Disordered" evidence="23">
    <location>
        <begin position="164"/>
        <end position="187"/>
    </location>
</feature>
<name>A0A3Q1HI36_ANATE</name>
<dbReference type="Pfam" id="PF09445">
    <property type="entry name" value="Methyltransf_15"/>
    <property type="match status" value="1"/>
</dbReference>
<evidence type="ECO:0000313" key="24">
    <source>
        <dbReference type="Ensembl" id="ENSATEP00000008407.2"/>
    </source>
</evidence>
<comment type="catalytic activity">
    <reaction evidence="17">
        <text>a 5'-end (N(7)-methyl 5'-triphosphoguanosine)-ribonucleoside in snRNA + S-adenosyl-L-methionine = a 5'-end (N(2),N(7)-dimethyl 5'-triphosphoguanosine)-ribonucleoside in snRNA + S-adenosyl-L-homocysteine + H(+)</text>
        <dbReference type="Rhea" id="RHEA:78471"/>
        <dbReference type="Rhea" id="RHEA-COMP:19085"/>
        <dbReference type="Rhea" id="RHEA-COMP:19087"/>
        <dbReference type="ChEBI" id="CHEBI:15378"/>
        <dbReference type="ChEBI" id="CHEBI:57856"/>
        <dbReference type="ChEBI" id="CHEBI:59789"/>
        <dbReference type="ChEBI" id="CHEBI:156461"/>
        <dbReference type="ChEBI" id="CHEBI:172880"/>
    </reaction>
    <physiologicalReaction direction="left-to-right" evidence="17">
        <dbReference type="Rhea" id="RHEA:78472"/>
    </physiologicalReaction>
</comment>
<evidence type="ECO:0000256" key="6">
    <source>
        <dbReference type="ARBA" id="ARBA00022553"/>
    </source>
</evidence>
<evidence type="ECO:0000256" key="21">
    <source>
        <dbReference type="ARBA" id="ARBA00079339"/>
    </source>
</evidence>
<evidence type="ECO:0000256" key="22">
    <source>
        <dbReference type="ARBA" id="ARBA00081504"/>
    </source>
</evidence>
<comment type="subcellular location">
    <subcellularLocation>
        <location evidence="2">Cytoplasm</location>
    </subcellularLocation>
    <subcellularLocation>
        <location evidence="1">Nucleus</location>
        <location evidence="1">Cajal body</location>
    </subcellularLocation>
    <subcellularLocation>
        <location evidence="3">Nucleus</location>
        <location evidence="3">Nucleolus</location>
    </subcellularLocation>
</comment>
<evidence type="ECO:0000256" key="16">
    <source>
        <dbReference type="ARBA" id="ARBA00048763"/>
    </source>
</evidence>
<protein>
    <recommendedName>
        <fullName evidence="4">Trimethylguanosine synthase</fullName>
    </recommendedName>
    <alternativeName>
        <fullName evidence="18">Cap-specific guanine-N(2) methyltransferase</fullName>
    </alternativeName>
    <alternativeName>
        <fullName evidence="21">Nuclear receptor coactivator 6-interacting protein</fullName>
    </alternativeName>
    <alternativeName>
        <fullName evidence="22">PRIP-interacting protein with methyltransferase motif</fullName>
    </alternativeName>
</protein>
<keyword evidence="8" id="KW-0808">Transferase</keyword>
<evidence type="ECO:0000256" key="1">
    <source>
        <dbReference type="ARBA" id="ARBA00004408"/>
    </source>
</evidence>
<keyword evidence="9" id="KW-0949">S-adenosyl-L-methionine</keyword>
<evidence type="ECO:0000256" key="20">
    <source>
        <dbReference type="ARBA" id="ARBA00064494"/>
    </source>
</evidence>
<reference evidence="24" key="3">
    <citation type="submission" date="2025-09" db="UniProtKB">
        <authorList>
            <consortium name="Ensembl"/>
        </authorList>
    </citation>
    <scope>IDENTIFICATION</scope>
</reference>
<keyword evidence="25" id="KW-1185">Reference proteome</keyword>
<evidence type="ECO:0000256" key="7">
    <source>
        <dbReference type="ARBA" id="ARBA00022603"/>
    </source>
</evidence>
<evidence type="ECO:0000256" key="19">
    <source>
        <dbReference type="ARBA" id="ARBA00057179"/>
    </source>
</evidence>
<feature type="region of interest" description="Disordered" evidence="23">
    <location>
        <begin position="462"/>
        <end position="494"/>
    </location>
</feature>
<dbReference type="PANTHER" id="PTHR14741:SF32">
    <property type="entry name" value="TRIMETHYLGUANOSINE SYNTHASE"/>
    <property type="match status" value="1"/>
</dbReference>
<feature type="compositionally biased region" description="Basic and acidic residues" evidence="23">
    <location>
        <begin position="527"/>
        <end position="548"/>
    </location>
</feature>
<feature type="region of interest" description="Disordered" evidence="23">
    <location>
        <begin position="345"/>
        <end position="435"/>
    </location>
</feature>
<proteinExistence type="inferred from homology"/>
<evidence type="ECO:0000256" key="18">
    <source>
        <dbReference type="ARBA" id="ARBA00049790"/>
    </source>
</evidence>
<evidence type="ECO:0000256" key="11">
    <source>
        <dbReference type="ARBA" id="ARBA00023163"/>
    </source>
</evidence>
<evidence type="ECO:0000256" key="3">
    <source>
        <dbReference type="ARBA" id="ARBA00004604"/>
    </source>
</evidence>
<feature type="region of interest" description="Disordered" evidence="23">
    <location>
        <begin position="510"/>
        <end position="594"/>
    </location>
</feature>
<feature type="compositionally biased region" description="Basic residues" evidence="23">
    <location>
        <begin position="468"/>
        <end position="482"/>
    </location>
</feature>
<feature type="compositionally biased region" description="Basic and acidic residues" evidence="23">
    <location>
        <begin position="295"/>
        <end position="305"/>
    </location>
</feature>
<evidence type="ECO:0000256" key="13">
    <source>
        <dbReference type="ARBA" id="ARBA00025783"/>
    </source>
</evidence>
<gene>
    <name evidence="24" type="primary">LYN</name>
</gene>
<dbReference type="GeneTree" id="ENSGT00390000018056"/>
<evidence type="ECO:0000256" key="17">
    <source>
        <dbReference type="ARBA" id="ARBA00049075"/>
    </source>
</evidence>
<dbReference type="InterPro" id="IPR019012">
    <property type="entry name" value="RNA_cap_Gua-N2-MeTrfase"/>
</dbReference>
<dbReference type="GO" id="GO:0005737">
    <property type="term" value="C:cytoplasm"/>
    <property type="evidence" value="ECO:0007669"/>
    <property type="project" value="UniProtKB-SubCell"/>
</dbReference>
<dbReference type="AlphaFoldDB" id="A0A3Q1HI36"/>
<feature type="compositionally biased region" description="Polar residues" evidence="23">
    <location>
        <begin position="373"/>
        <end position="393"/>
    </location>
</feature>
<comment type="catalytic activity">
    <reaction evidence="16">
        <text>a 5'-end (N(2),N(7)-dimethyl 5'-triphosphoguanosine)-ribonucleoside in snRNA + S-adenosyl-L-methionine = a 5'-end (N(2),N(2),N(7)-trimethyl 5'-triphosphoguanosine)-ribonucleoside in snRNA + S-adenosyl-L-homocysteine + H(+)</text>
        <dbReference type="Rhea" id="RHEA:78479"/>
        <dbReference type="Rhea" id="RHEA-COMP:19087"/>
        <dbReference type="Rhea" id="RHEA-COMP:19089"/>
        <dbReference type="ChEBI" id="CHEBI:15378"/>
        <dbReference type="ChEBI" id="CHEBI:57856"/>
        <dbReference type="ChEBI" id="CHEBI:59789"/>
        <dbReference type="ChEBI" id="CHEBI:167623"/>
        <dbReference type="ChEBI" id="CHEBI:172880"/>
    </reaction>
    <physiologicalReaction direction="left-to-right" evidence="16">
        <dbReference type="Rhea" id="RHEA:78480"/>
    </physiologicalReaction>
</comment>
<dbReference type="GO" id="GO:0015030">
    <property type="term" value="C:Cajal body"/>
    <property type="evidence" value="ECO:0007669"/>
    <property type="project" value="UniProtKB-SubCell"/>
</dbReference>
<reference evidence="24" key="2">
    <citation type="submission" date="2025-08" db="UniProtKB">
        <authorList>
            <consortium name="Ensembl"/>
        </authorList>
    </citation>
    <scope>IDENTIFICATION</scope>
</reference>
<keyword evidence="11" id="KW-0804">Transcription</keyword>
<dbReference type="GO" id="GO:0030593">
    <property type="term" value="P:neutrophil chemotaxis"/>
    <property type="evidence" value="ECO:0007669"/>
    <property type="project" value="Ensembl"/>
</dbReference>
<dbReference type="STRING" id="64144.ENSATEP00000008407"/>
<sequence length="856" mass="96985">MTDFYCIPVIPHITVSDAFYQQCLFCRRHRKHCYCAWQRNGGSCAWPRIYASAAMMLERSRVMVVADIFFSRRHSSDEDRVHCLCSRAFVQDRDLYRSDNRLLIFDLADTAVQDEEDEEEDEEGILDEEAQLMASMGLPLAFSSSSDQRRQGRRSYRKPDTFWAEAAEDEEDDQHPQLVNKGDEKEMYDPLEEETGGMQDPGWETYWAQQGEALLWGSWLEKHPETELLSADDPTTVTAPWDDPDRKALWDKHAADTYYSYWEQYSYWAAQGWTTGQSVCPSGEEAAAAGLMDRDTETHSNEGRNQHGGAESQQREEEVKAPPCDAEVLIDAFGQSCTLEAVGDSHIHTQSEGEQCGSNEPSDGGNERKRSAAYSQRNTAQHADSQQTAGSSARQHDSHNQKPNREGDEDDDKPPREGHAKVKRIHELDVEESPHLMSEEAWSKLGLKHNPDPVFERVLSFKGSASQKHQRQRWTKRPNKHTRFSEKDGDTQAKISTSLQKVQNFLKKIQSETQMSPCDQGEVEGGGTKELEDKPPFLGEEEKKMDVKWDDDEAKYSSLTCLNAKRRESTQPSTSSNSAGGTVDSEEEEDEEQLGRQLRCLDIPEFLLCDTPEDSSELNVKDGKKTGKKKRKQKRKQQLPAEMAAEPELAKYWAQRYRLFSRFDDGIRLDREGWFSVTPERIAEHIALRVEHSFKDSQLVIDAFCGVGGNAIQFALTGKRVLAIDIDPVRLDLARHNAMVYGVADQVDFLQGDFLQLASRLRGDVVFLSPPWGGPDYLTAEVFDIKTMMDPDGFEIFRLAKLISDNIVYFLPRNADMDQIASLAGPGGKVEVEQNFLNNKLKTMTAYFGGLIKSDS</sequence>
<feature type="region of interest" description="Disordered" evidence="23">
    <location>
        <begin position="614"/>
        <end position="641"/>
    </location>
</feature>
<reference evidence="24" key="1">
    <citation type="submission" date="2021-04" db="EMBL/GenBank/DDBJ databases">
        <authorList>
            <consortium name="Wellcome Sanger Institute Data Sharing"/>
        </authorList>
    </citation>
    <scope>NUCLEOTIDE SEQUENCE [LARGE SCALE GENOMIC DNA]</scope>
</reference>
<comment type="subunit">
    <text evidence="20">May form homooligomers. Interacts with CREBBP/CBP, EED/WAIT1, EP300/P300, NCOA6/PRIP, PPARBP/PBP and SMN.</text>
</comment>
<keyword evidence="6" id="KW-0597">Phosphoprotein</keyword>
<evidence type="ECO:0000256" key="9">
    <source>
        <dbReference type="ARBA" id="ARBA00022691"/>
    </source>
</evidence>
<feature type="compositionally biased region" description="Polar residues" evidence="23">
    <location>
        <begin position="570"/>
        <end position="580"/>
    </location>
</feature>
<dbReference type="GO" id="GO:0090022">
    <property type="term" value="P:regulation of neutrophil chemotaxis"/>
    <property type="evidence" value="ECO:0007669"/>
    <property type="project" value="Ensembl"/>
</dbReference>
<dbReference type="OrthoDB" id="194443at2759"/>
<evidence type="ECO:0000256" key="8">
    <source>
        <dbReference type="ARBA" id="ARBA00022679"/>
    </source>
</evidence>
<dbReference type="SUPFAM" id="SSF53335">
    <property type="entry name" value="S-adenosyl-L-methionine-dependent methyltransferases"/>
    <property type="match status" value="1"/>
</dbReference>
<organism evidence="24 25">
    <name type="scientific">Anabas testudineus</name>
    <name type="common">Climbing perch</name>
    <name type="synonym">Anthias testudineus</name>
    <dbReference type="NCBI Taxonomy" id="64144"/>
    <lineage>
        <taxon>Eukaryota</taxon>
        <taxon>Metazoa</taxon>
        <taxon>Chordata</taxon>
        <taxon>Craniata</taxon>
        <taxon>Vertebrata</taxon>
        <taxon>Euteleostomi</taxon>
        <taxon>Actinopterygii</taxon>
        <taxon>Neopterygii</taxon>
        <taxon>Teleostei</taxon>
        <taxon>Neoteleostei</taxon>
        <taxon>Acanthomorphata</taxon>
        <taxon>Anabantaria</taxon>
        <taxon>Anabantiformes</taxon>
        <taxon>Anabantoidei</taxon>
        <taxon>Anabantidae</taxon>
        <taxon>Anabas</taxon>
    </lineage>
</organism>
<evidence type="ECO:0000256" key="5">
    <source>
        <dbReference type="ARBA" id="ARBA00022490"/>
    </source>
</evidence>
<dbReference type="CDD" id="cd02440">
    <property type="entry name" value="AdoMet_MTases"/>
    <property type="match status" value="1"/>
</dbReference>
<feature type="region of interest" description="Disordered" evidence="23">
    <location>
        <begin position="295"/>
        <end position="321"/>
    </location>
</feature>
<dbReference type="InterPro" id="IPR029063">
    <property type="entry name" value="SAM-dependent_MTases_sf"/>
</dbReference>
<evidence type="ECO:0000256" key="10">
    <source>
        <dbReference type="ARBA" id="ARBA00023015"/>
    </source>
</evidence>
<evidence type="ECO:0000256" key="4">
    <source>
        <dbReference type="ARBA" id="ARBA00018517"/>
    </source>
</evidence>
<dbReference type="PANTHER" id="PTHR14741">
    <property type="entry name" value="S-ADENOSYLMETHIONINE-DEPENDENT METHYLTRANSFERASE RELATED"/>
    <property type="match status" value="1"/>
</dbReference>
<feature type="compositionally biased region" description="Basic and acidic residues" evidence="23">
    <location>
        <begin position="413"/>
        <end position="435"/>
    </location>
</feature>
<feature type="compositionally biased region" description="Basic and acidic residues" evidence="23">
    <location>
        <begin position="394"/>
        <end position="406"/>
    </location>
</feature>
<evidence type="ECO:0000313" key="25">
    <source>
        <dbReference type="Proteomes" id="UP000265040"/>
    </source>
</evidence>
<evidence type="ECO:0000256" key="12">
    <source>
        <dbReference type="ARBA" id="ARBA00023242"/>
    </source>
</evidence>
<keyword evidence="5" id="KW-0963">Cytoplasm</keyword>
<dbReference type="FunFam" id="3.40.50.150:FF:000066">
    <property type="entry name" value="Trimethylguanosine synthase 1"/>
    <property type="match status" value="1"/>
</dbReference>
<evidence type="ECO:0000256" key="15">
    <source>
        <dbReference type="ARBA" id="ARBA00048740"/>
    </source>
</evidence>
<dbReference type="Ensembl" id="ENSATET00000008557.3">
    <property type="protein sequence ID" value="ENSATEP00000008407.2"/>
    <property type="gene ID" value="ENSATEG00000005927.3"/>
</dbReference>